<comment type="caution">
    <text evidence="1">The sequence shown here is derived from an EMBL/GenBank/DDBJ whole genome shotgun (WGS) entry which is preliminary data.</text>
</comment>
<dbReference type="AlphaFoldDB" id="A0AAV1RFK7"/>
<organism evidence="1 2">
    <name type="scientific">Dovyalis caffra</name>
    <dbReference type="NCBI Taxonomy" id="77055"/>
    <lineage>
        <taxon>Eukaryota</taxon>
        <taxon>Viridiplantae</taxon>
        <taxon>Streptophyta</taxon>
        <taxon>Embryophyta</taxon>
        <taxon>Tracheophyta</taxon>
        <taxon>Spermatophyta</taxon>
        <taxon>Magnoliopsida</taxon>
        <taxon>eudicotyledons</taxon>
        <taxon>Gunneridae</taxon>
        <taxon>Pentapetalae</taxon>
        <taxon>rosids</taxon>
        <taxon>fabids</taxon>
        <taxon>Malpighiales</taxon>
        <taxon>Salicaceae</taxon>
        <taxon>Flacourtieae</taxon>
        <taxon>Dovyalis</taxon>
    </lineage>
</organism>
<evidence type="ECO:0000313" key="2">
    <source>
        <dbReference type="Proteomes" id="UP001314170"/>
    </source>
</evidence>
<name>A0AAV1RFK7_9ROSI</name>
<accession>A0AAV1RFK7</accession>
<dbReference type="Proteomes" id="UP001314170">
    <property type="component" value="Unassembled WGS sequence"/>
</dbReference>
<protein>
    <submittedName>
        <fullName evidence="1">Uncharacterized protein</fullName>
    </submittedName>
</protein>
<reference evidence="1 2" key="1">
    <citation type="submission" date="2024-01" db="EMBL/GenBank/DDBJ databases">
        <authorList>
            <person name="Waweru B."/>
        </authorList>
    </citation>
    <scope>NUCLEOTIDE SEQUENCE [LARGE SCALE GENOMIC DNA]</scope>
</reference>
<gene>
    <name evidence="1" type="ORF">DCAF_LOCUS8935</name>
</gene>
<sequence>MGDSIYDAISDYCVVLWKSTRFTPAASHVKGHPGFEAEWGAIGKGFTIRTRPTKKTLWSLISKLSLSEYV</sequence>
<evidence type="ECO:0000313" key="1">
    <source>
        <dbReference type="EMBL" id="CAK7332349.1"/>
    </source>
</evidence>
<dbReference type="EMBL" id="CAWUPB010000913">
    <property type="protein sequence ID" value="CAK7332349.1"/>
    <property type="molecule type" value="Genomic_DNA"/>
</dbReference>
<proteinExistence type="predicted"/>
<keyword evidence="2" id="KW-1185">Reference proteome</keyword>